<dbReference type="Gene3D" id="3.40.640.10">
    <property type="entry name" value="Type I PLP-dependent aspartate aminotransferase-like (Major domain)"/>
    <property type="match status" value="1"/>
</dbReference>
<dbReference type="InterPro" id="IPR050859">
    <property type="entry name" value="Class-I_PLP-dep_aminotransf"/>
</dbReference>
<evidence type="ECO:0000256" key="4">
    <source>
        <dbReference type="ARBA" id="ARBA00022679"/>
    </source>
</evidence>
<dbReference type="PANTHER" id="PTHR42790:SF2">
    <property type="entry name" value="AROMATIC AMINO ACID AMINOTRANSFERASE 2"/>
    <property type="match status" value="1"/>
</dbReference>
<comment type="cofactor">
    <cofactor evidence="1">
        <name>pyridoxal 5'-phosphate</name>
        <dbReference type="ChEBI" id="CHEBI:597326"/>
    </cofactor>
</comment>
<evidence type="ECO:0000256" key="5">
    <source>
        <dbReference type="ARBA" id="ARBA00022898"/>
    </source>
</evidence>
<dbReference type="InterPro" id="IPR004839">
    <property type="entry name" value="Aminotransferase_I/II_large"/>
</dbReference>
<dbReference type="RefSeq" id="XP_046062089.1">
    <property type="nucleotide sequence ID" value="XM_046203849.1"/>
</dbReference>
<keyword evidence="4" id="KW-0808">Transferase</keyword>
<keyword evidence="8" id="KW-1185">Reference proteome</keyword>
<accession>A0A9P8P8G3</accession>
<dbReference type="Proteomes" id="UP000769157">
    <property type="component" value="Unassembled WGS sequence"/>
</dbReference>
<gene>
    <name evidence="7" type="ORF">OGAPHI_002926</name>
</gene>
<dbReference type="GeneID" id="70234893"/>
<dbReference type="PANTHER" id="PTHR42790">
    <property type="entry name" value="AMINOTRANSFERASE"/>
    <property type="match status" value="1"/>
</dbReference>
<name>A0A9P8P8G3_9ASCO</name>
<proteinExistence type="inferred from homology"/>
<reference evidence="7" key="1">
    <citation type="journal article" date="2021" name="Open Biol.">
        <title>Shared evolutionary footprints suggest mitochondrial oxidative damage underlies multiple complex I losses in fungi.</title>
        <authorList>
            <person name="Schikora-Tamarit M.A."/>
            <person name="Marcet-Houben M."/>
            <person name="Nosek J."/>
            <person name="Gabaldon T."/>
        </authorList>
    </citation>
    <scope>NUCLEOTIDE SEQUENCE</scope>
    <source>
        <strain evidence="7">CBS6075</strain>
    </source>
</reference>
<dbReference type="GO" id="GO:0008793">
    <property type="term" value="F:aromatic-amino-acid transaminase activity"/>
    <property type="evidence" value="ECO:0007669"/>
    <property type="project" value="TreeGrafter"/>
</dbReference>
<protein>
    <recommendedName>
        <fullName evidence="6">Aminotransferase class I/classII large domain-containing protein</fullName>
    </recommendedName>
</protein>
<comment type="caution">
    <text evidence="7">The sequence shown here is derived from an EMBL/GenBank/DDBJ whole genome shotgun (WGS) entry which is preliminary data.</text>
</comment>
<dbReference type="Pfam" id="PF00155">
    <property type="entry name" value="Aminotran_1_2"/>
    <property type="match status" value="1"/>
</dbReference>
<keyword evidence="5" id="KW-0663">Pyridoxal phosphate</keyword>
<evidence type="ECO:0000256" key="1">
    <source>
        <dbReference type="ARBA" id="ARBA00001933"/>
    </source>
</evidence>
<comment type="similarity">
    <text evidence="2">Belongs to the class-I pyridoxal-phosphate-dependent aminotransferase family.</text>
</comment>
<evidence type="ECO:0000313" key="8">
    <source>
        <dbReference type="Proteomes" id="UP000769157"/>
    </source>
</evidence>
<dbReference type="CDD" id="cd00609">
    <property type="entry name" value="AAT_like"/>
    <property type="match status" value="1"/>
</dbReference>
<evidence type="ECO:0000256" key="3">
    <source>
        <dbReference type="ARBA" id="ARBA00022576"/>
    </source>
</evidence>
<dbReference type="InterPro" id="IPR015421">
    <property type="entry name" value="PyrdxlP-dep_Trfase_major"/>
</dbReference>
<dbReference type="GO" id="GO:0009074">
    <property type="term" value="P:aromatic amino acid family catabolic process"/>
    <property type="evidence" value="ECO:0007669"/>
    <property type="project" value="TreeGrafter"/>
</dbReference>
<dbReference type="GO" id="GO:0030170">
    <property type="term" value="F:pyridoxal phosphate binding"/>
    <property type="evidence" value="ECO:0007669"/>
    <property type="project" value="InterPro"/>
</dbReference>
<evidence type="ECO:0000313" key="7">
    <source>
        <dbReference type="EMBL" id="KAH3667277.1"/>
    </source>
</evidence>
<dbReference type="OrthoDB" id="691673at2759"/>
<evidence type="ECO:0000256" key="2">
    <source>
        <dbReference type="ARBA" id="ARBA00007441"/>
    </source>
</evidence>
<evidence type="ECO:0000259" key="6">
    <source>
        <dbReference type="Pfam" id="PF00155"/>
    </source>
</evidence>
<dbReference type="GO" id="GO:0006571">
    <property type="term" value="P:tyrosine biosynthetic process"/>
    <property type="evidence" value="ECO:0007669"/>
    <property type="project" value="TreeGrafter"/>
</dbReference>
<reference evidence="7" key="2">
    <citation type="submission" date="2021-01" db="EMBL/GenBank/DDBJ databases">
        <authorList>
            <person name="Schikora-Tamarit M.A."/>
        </authorList>
    </citation>
    <scope>NUCLEOTIDE SEQUENCE</scope>
    <source>
        <strain evidence="7">CBS6075</strain>
    </source>
</reference>
<dbReference type="InterPro" id="IPR015424">
    <property type="entry name" value="PyrdxlP-dep_Trfase"/>
</dbReference>
<keyword evidence="3" id="KW-0032">Aminotransferase</keyword>
<dbReference type="GO" id="GO:0019878">
    <property type="term" value="P:lysine biosynthetic process via aminoadipic acid"/>
    <property type="evidence" value="ECO:0007669"/>
    <property type="project" value="TreeGrafter"/>
</dbReference>
<dbReference type="SUPFAM" id="SSF53383">
    <property type="entry name" value="PLP-dependent transferases"/>
    <property type="match status" value="1"/>
</dbReference>
<feature type="domain" description="Aminotransferase class I/classII large" evidence="6">
    <location>
        <begin position="85"/>
        <end position="464"/>
    </location>
</feature>
<dbReference type="AlphaFoldDB" id="A0A9P8P8G3"/>
<dbReference type="EMBL" id="JAEUBE010000183">
    <property type="protein sequence ID" value="KAH3667277.1"/>
    <property type="molecule type" value="Genomic_DNA"/>
</dbReference>
<dbReference type="GO" id="GO:0047536">
    <property type="term" value="F:2-aminoadipate transaminase activity"/>
    <property type="evidence" value="ECO:0007669"/>
    <property type="project" value="TreeGrafter"/>
</dbReference>
<sequence>MSYKHENLFSERSKARITRHFWHSASLSGDEKPHPNPIGLVGGMPNHDFFPVNGIRIGISEKPFPKGYHDEVAVTNEPTEEHSFLIPQVSDDPTELDLKTAFQYGNTAGATSLLKFTQDFVKTVWKPGYEDWSTLMTLGGSNGIDKTFDSFIERGDTVLVEEFSFIPILNSLANLGGVPVPLKLDFGPDKTFSFVENLKYLLENWGSLHPDKKKPKLLYTIPTGQNPLGVAQTVEHKKQVLQLADEHDFIILEDEPYAYLNFQKHTETPVFDLTPEQFINSLHGSYISLDKTGRVVRTETFSKVFAPGLRLGFIVAHKSVVESCTKHSDVSSRAPSGVSQIFVNNTIRYLGGIDGWLKWIIKVRNEYLVRKNAFYKALIATEAAKKGYLKPLDPECGMFISSIYDFGKDKNQEATEILKTRFLVNGVGVVFGSGMAVDSEFSKDRSNFLRTAICYTKNTDDLVEAASRISKSILDTAEKLGLAV</sequence>
<organism evidence="7 8">
    <name type="scientific">Ogataea philodendri</name>
    <dbReference type="NCBI Taxonomy" id="1378263"/>
    <lineage>
        <taxon>Eukaryota</taxon>
        <taxon>Fungi</taxon>
        <taxon>Dikarya</taxon>
        <taxon>Ascomycota</taxon>
        <taxon>Saccharomycotina</taxon>
        <taxon>Pichiomycetes</taxon>
        <taxon>Pichiales</taxon>
        <taxon>Pichiaceae</taxon>
        <taxon>Ogataea</taxon>
    </lineage>
</organism>